<accession>A0A3P7PWM3</accession>
<feature type="binding site" evidence="7">
    <location>
        <position position="149"/>
    </location>
    <ligand>
        <name>NAD(+)</name>
        <dbReference type="ChEBI" id="CHEBI:57540"/>
    </ligand>
</feature>
<dbReference type="AlphaFoldDB" id="A0A3P7PWM3"/>
<dbReference type="PANTHER" id="PTHR43128:SF16">
    <property type="entry name" value="L-LACTATE DEHYDROGENASE"/>
    <property type="match status" value="1"/>
</dbReference>
<keyword evidence="13" id="KW-1185">Reference proteome</keyword>
<dbReference type="GO" id="GO:0006096">
    <property type="term" value="P:glycolytic process"/>
    <property type="evidence" value="ECO:0007669"/>
    <property type="project" value="UniProtKB-UniRule"/>
</dbReference>
<feature type="binding site" evidence="7">
    <location>
        <position position="42"/>
    </location>
    <ligand>
        <name>NAD(+)</name>
        <dbReference type="ChEBI" id="CHEBI:57540"/>
    </ligand>
</feature>
<protein>
    <recommendedName>
        <fullName evidence="3 7">L-lactate dehydrogenase</fullName>
        <shortName evidence="7">L-LDH</shortName>
        <ecNumber evidence="3 7">1.1.1.27</ecNumber>
    </recommendedName>
</protein>
<comment type="pathway">
    <text evidence="1 7">Fermentation; pyruvate fermentation to lactate; (S)-lactate from pyruvate: step 1/1.</text>
</comment>
<evidence type="ECO:0000256" key="7">
    <source>
        <dbReference type="HAMAP-Rule" id="MF_00488"/>
    </source>
</evidence>
<evidence type="ECO:0000313" key="12">
    <source>
        <dbReference type="EMBL" id="VDN48117.1"/>
    </source>
</evidence>
<dbReference type="Gene3D" id="3.40.50.720">
    <property type="entry name" value="NAD(P)-binding Rossmann-like Domain"/>
    <property type="match status" value="1"/>
</dbReference>
<dbReference type="InterPro" id="IPR036291">
    <property type="entry name" value="NAD(P)-bd_dom_sf"/>
</dbReference>
<dbReference type="InterPro" id="IPR015955">
    <property type="entry name" value="Lactate_DH/Glyco_Ohase_4_C"/>
</dbReference>
<dbReference type="PIRSF" id="PIRSF000102">
    <property type="entry name" value="Lac_mal_DH"/>
    <property type="match status" value="1"/>
</dbReference>
<keyword evidence="7" id="KW-0597">Phosphoprotein</keyword>
<dbReference type="InterPro" id="IPR022383">
    <property type="entry name" value="Lactate/malate_DH_C"/>
</dbReference>
<dbReference type="SUPFAM" id="SSF56327">
    <property type="entry name" value="LDH C-terminal domain-like"/>
    <property type="match status" value="1"/>
</dbReference>
<name>A0A3P7PWM3_9FIRM</name>
<keyword evidence="7" id="KW-0021">Allosteric enzyme</keyword>
<dbReference type="InterPro" id="IPR001557">
    <property type="entry name" value="L-lactate/malate_DH"/>
</dbReference>
<gene>
    <name evidence="7 12" type="primary">ldh</name>
    <name evidence="12" type="ORF">PATL70BA_2227</name>
</gene>
<dbReference type="EC" id="1.1.1.27" evidence="3 7"/>
<dbReference type="NCBIfam" id="TIGR01771">
    <property type="entry name" value="L-LDH-NAD"/>
    <property type="match status" value="1"/>
</dbReference>
<feature type="binding site" evidence="7">
    <location>
        <position position="69"/>
    </location>
    <ligand>
        <name>NAD(+)</name>
        <dbReference type="ChEBI" id="CHEBI:57540"/>
    </ligand>
</feature>
<dbReference type="RefSeq" id="WP_125137301.1">
    <property type="nucleotide sequence ID" value="NZ_LR130778.1"/>
</dbReference>
<feature type="active site" description="Proton acceptor" evidence="7 8">
    <location>
        <position position="181"/>
    </location>
</feature>
<dbReference type="Pfam" id="PF00056">
    <property type="entry name" value="Ldh_1_N"/>
    <property type="match status" value="1"/>
</dbReference>
<evidence type="ECO:0000313" key="13">
    <source>
        <dbReference type="Proteomes" id="UP000279029"/>
    </source>
</evidence>
<evidence type="ECO:0000256" key="2">
    <source>
        <dbReference type="ARBA" id="ARBA00006054"/>
    </source>
</evidence>
<feature type="binding site" evidence="7">
    <location>
        <begin position="126"/>
        <end position="129"/>
    </location>
    <ligand>
        <name>substrate</name>
    </ligand>
</feature>
<feature type="domain" description="Lactate/malate dehydrogenase C-terminal" evidence="11">
    <location>
        <begin position="151"/>
        <end position="315"/>
    </location>
</feature>
<comment type="catalytic activity">
    <reaction evidence="6 7">
        <text>(S)-lactate + NAD(+) = pyruvate + NADH + H(+)</text>
        <dbReference type="Rhea" id="RHEA:23444"/>
        <dbReference type="ChEBI" id="CHEBI:15361"/>
        <dbReference type="ChEBI" id="CHEBI:15378"/>
        <dbReference type="ChEBI" id="CHEBI:16651"/>
        <dbReference type="ChEBI" id="CHEBI:57540"/>
        <dbReference type="ChEBI" id="CHEBI:57945"/>
        <dbReference type="EC" id="1.1.1.27"/>
    </reaction>
</comment>
<dbReference type="InterPro" id="IPR001236">
    <property type="entry name" value="Lactate/malate_DH_N"/>
</dbReference>
<feature type="binding site" evidence="7 9">
    <location>
        <begin position="124"/>
        <end position="126"/>
    </location>
    <ligand>
        <name>NAD(+)</name>
        <dbReference type="ChEBI" id="CHEBI:57540"/>
    </ligand>
</feature>
<proteinExistence type="inferred from homology"/>
<comment type="subunit">
    <text evidence="7">Homotetramer.</text>
</comment>
<dbReference type="GO" id="GO:0005737">
    <property type="term" value="C:cytoplasm"/>
    <property type="evidence" value="ECO:0007669"/>
    <property type="project" value="UniProtKB-SubCell"/>
</dbReference>
<dbReference type="PRINTS" id="PR00086">
    <property type="entry name" value="LLDHDRGNASE"/>
</dbReference>
<dbReference type="PANTHER" id="PTHR43128">
    <property type="entry name" value="L-2-HYDROXYCARBOXYLATE DEHYDROGENASE (NAD(P)(+))"/>
    <property type="match status" value="1"/>
</dbReference>
<comment type="similarity">
    <text evidence="2 7">Belongs to the LDH/MDH superfamily. LDH family.</text>
</comment>
<feature type="binding site" evidence="7 9">
    <location>
        <position position="37"/>
    </location>
    <ligand>
        <name>NAD(+)</name>
        <dbReference type="ChEBI" id="CHEBI:57540"/>
    </ligand>
</feature>
<dbReference type="EMBL" id="LR130778">
    <property type="protein sequence ID" value="VDN48117.1"/>
    <property type="molecule type" value="Genomic_DNA"/>
</dbReference>
<feature type="binding site" evidence="7">
    <location>
        <position position="174"/>
    </location>
    <ligand>
        <name>beta-D-fructose 1,6-bisphosphate</name>
        <dbReference type="ChEBI" id="CHEBI:32966"/>
        <note>allosteric activator</note>
    </ligand>
</feature>
<evidence type="ECO:0000256" key="1">
    <source>
        <dbReference type="ARBA" id="ARBA00004843"/>
    </source>
</evidence>
<keyword evidence="5 7" id="KW-0520">NAD</keyword>
<feature type="modified residue" description="Phosphotyrosine" evidence="7">
    <location>
        <position position="225"/>
    </location>
</feature>
<comment type="activity regulation">
    <text evidence="7">Allosterically activated by fructose 1,6-bisphosphate (FBP).</text>
</comment>
<evidence type="ECO:0000256" key="8">
    <source>
        <dbReference type="PIRSR" id="PIRSR000102-1"/>
    </source>
</evidence>
<sequence>MKIQRNKVVIIGAGQVGSAVLSTLLSSGSLAEIVIIDKNEKKAYGEALDGSHSTAFAYSPNIKVKQGTYEDCEDASIIVVTAGPSAKPDEVVDRIALAQKNIEVVKEVMEQIITYTMDAIIIMVSNPVDILTYYAQNYFGYPVEKIFGTGTTLDTARFRRILGQKYLVDTKNVHGYILGEHGKTAFATWSSSNIAGVPIDDFDIIYDDVPLDKEAIVEEVKQVGYEILINKGYTNIGIAKSVDRIIQAILINELSVLPLSTTLTGEYGIEDVALSLPCIVTKDGIGRRLEVPLSVDETSKLRASADFLRETFKKTYKGPEPKKV</sequence>
<evidence type="ECO:0000259" key="11">
    <source>
        <dbReference type="Pfam" id="PF02866"/>
    </source>
</evidence>
<keyword evidence="4 7" id="KW-0560">Oxidoreductase</keyword>
<feature type="binding site" evidence="7">
    <location>
        <position position="94"/>
    </location>
    <ligand>
        <name>substrate</name>
    </ligand>
</feature>
<dbReference type="GO" id="GO:0006089">
    <property type="term" value="P:lactate metabolic process"/>
    <property type="evidence" value="ECO:0007669"/>
    <property type="project" value="TreeGrafter"/>
</dbReference>
<feature type="binding site" evidence="7">
    <location>
        <position position="159"/>
    </location>
    <ligand>
        <name>beta-D-fructose 1,6-bisphosphate</name>
        <dbReference type="ChEBI" id="CHEBI:32966"/>
        <note>allosteric activator</note>
    </ligand>
</feature>
<feature type="binding site" evidence="7">
    <location>
        <position position="16"/>
    </location>
    <ligand>
        <name>NAD(+)</name>
        <dbReference type="ChEBI" id="CHEBI:57540"/>
    </ligand>
</feature>
<dbReference type="OrthoDB" id="9802969at2"/>
<evidence type="ECO:0000256" key="6">
    <source>
        <dbReference type="ARBA" id="ARBA00049258"/>
    </source>
</evidence>
<evidence type="ECO:0000256" key="9">
    <source>
        <dbReference type="PIRSR" id="PIRSR000102-3"/>
    </source>
</evidence>
<evidence type="ECO:0000259" key="10">
    <source>
        <dbReference type="Pfam" id="PF00056"/>
    </source>
</evidence>
<keyword evidence="7" id="KW-0963">Cytoplasm</keyword>
<feature type="binding site" evidence="7">
    <location>
        <begin position="154"/>
        <end position="157"/>
    </location>
    <ligand>
        <name>substrate</name>
    </ligand>
</feature>
<dbReference type="UniPathway" id="UPA00554">
    <property type="reaction ID" value="UER00611"/>
</dbReference>
<reference evidence="12 13" key="1">
    <citation type="submission" date="2018-09" db="EMBL/GenBank/DDBJ databases">
        <authorList>
            <person name="Postec A."/>
        </authorList>
    </citation>
    <scope>NUCLEOTIDE SEQUENCE [LARGE SCALE GENOMIC DNA]</scope>
    <source>
        <strain evidence="12">70B-A</strain>
    </source>
</reference>
<organism evidence="12 13">
    <name type="scientific">Petrocella atlantisensis</name>
    <dbReference type="NCBI Taxonomy" id="2173034"/>
    <lineage>
        <taxon>Bacteria</taxon>
        <taxon>Bacillati</taxon>
        <taxon>Bacillota</taxon>
        <taxon>Clostridia</taxon>
        <taxon>Lachnospirales</taxon>
        <taxon>Vallitaleaceae</taxon>
        <taxon>Petrocella</taxon>
    </lineage>
</organism>
<dbReference type="GO" id="GO:0004459">
    <property type="term" value="F:L-lactate dehydrogenase (NAD+) activity"/>
    <property type="evidence" value="ECO:0007669"/>
    <property type="project" value="UniProtKB-UniRule"/>
</dbReference>
<dbReference type="Pfam" id="PF02866">
    <property type="entry name" value="Ldh_1_C"/>
    <property type="match status" value="1"/>
</dbReference>
<comment type="function">
    <text evidence="7">Catalyzes the conversion of lactate to pyruvate.</text>
</comment>
<dbReference type="HAMAP" id="MF_00488">
    <property type="entry name" value="Lactate_dehydrog"/>
    <property type="match status" value="1"/>
</dbReference>
<comment type="subcellular location">
    <subcellularLocation>
        <location evidence="7">Cytoplasm</location>
    </subcellularLocation>
</comment>
<feature type="domain" description="Lactate/malate dehydrogenase N-terminal" evidence="10">
    <location>
        <begin position="7"/>
        <end position="148"/>
    </location>
</feature>
<feature type="binding site" evidence="7">
    <location>
        <position position="234"/>
    </location>
    <ligand>
        <name>substrate</name>
    </ligand>
</feature>
<dbReference type="KEGG" id="cbar:PATL70BA_2227"/>
<evidence type="ECO:0000256" key="4">
    <source>
        <dbReference type="ARBA" id="ARBA00023002"/>
    </source>
</evidence>
<feature type="binding site" evidence="9">
    <location>
        <position position="101"/>
    </location>
    <ligand>
        <name>NAD(+)</name>
        <dbReference type="ChEBI" id="CHEBI:57540"/>
    </ligand>
</feature>
<dbReference type="Proteomes" id="UP000279029">
    <property type="component" value="Chromosome"/>
</dbReference>
<evidence type="ECO:0000256" key="3">
    <source>
        <dbReference type="ARBA" id="ARBA00012967"/>
    </source>
</evidence>
<comment type="caution">
    <text evidence="7">Lacks conserved residue(s) required for the propagation of feature annotation.</text>
</comment>
<feature type="binding site" evidence="9">
    <location>
        <begin position="12"/>
        <end position="17"/>
    </location>
    <ligand>
        <name>NAD(+)</name>
        <dbReference type="ChEBI" id="CHEBI:57540"/>
    </ligand>
</feature>
<dbReference type="Gene3D" id="3.90.110.10">
    <property type="entry name" value="Lactate dehydrogenase/glycoside hydrolase, family 4, C-terminal"/>
    <property type="match status" value="1"/>
</dbReference>
<dbReference type="SUPFAM" id="SSF51735">
    <property type="entry name" value="NAD(P)-binding Rossmann-fold domains"/>
    <property type="match status" value="1"/>
</dbReference>
<evidence type="ECO:0000256" key="5">
    <source>
        <dbReference type="ARBA" id="ARBA00023027"/>
    </source>
</evidence>
<dbReference type="InterPro" id="IPR011304">
    <property type="entry name" value="L-lactate_DH"/>
</dbReference>